<organism evidence="1">
    <name type="scientific">uncultured marine phage</name>
    <dbReference type="NCBI Taxonomy" id="707152"/>
    <lineage>
        <taxon>Viruses</taxon>
        <taxon>environmental samples</taxon>
    </lineage>
</organism>
<gene>
    <name evidence="1" type="ORF">SLAVMIC_00014</name>
</gene>
<evidence type="ECO:0000313" key="1">
    <source>
        <dbReference type="EMBL" id="CAG7579687.1"/>
    </source>
</evidence>
<accession>A0A8D9C995</accession>
<name>A0A8D9C995_9VIRU</name>
<dbReference type="EMBL" id="OU342829">
    <property type="protein sequence ID" value="CAG7579687.1"/>
    <property type="molecule type" value="Genomic_DNA"/>
</dbReference>
<reference evidence="1" key="1">
    <citation type="submission" date="2021-06" db="EMBL/GenBank/DDBJ databases">
        <authorList>
            <person name="Gannon L."/>
            <person name="Redgwell R T."/>
            <person name="Michniewski S."/>
            <person name="Harrison D C."/>
            <person name="Millard A."/>
        </authorList>
    </citation>
    <scope>NUCLEOTIDE SEQUENCE</scope>
</reference>
<sequence>MGVSGYNIGQVVRYECFYLYITDKECIRGQWVYKLEGSGFDKLDKSWIKSSEISPHDFRNVDEMRRRNKIIFRENRLKKLLDK</sequence>
<proteinExistence type="predicted"/>
<protein>
    <submittedName>
        <fullName evidence="1">Uncharacterized protein</fullName>
    </submittedName>
</protein>